<evidence type="ECO:0000259" key="4">
    <source>
        <dbReference type="Pfam" id="PF02275"/>
    </source>
</evidence>
<dbReference type="EMBL" id="PGGC01000096">
    <property type="protein sequence ID" value="PJG58681.1"/>
    <property type="molecule type" value="Genomic_DNA"/>
</dbReference>
<evidence type="ECO:0000256" key="1">
    <source>
        <dbReference type="ARBA" id="ARBA00006625"/>
    </source>
</evidence>
<dbReference type="SUPFAM" id="SSF56235">
    <property type="entry name" value="N-terminal nucleophile aminohydrolases (Ntn hydrolases)"/>
    <property type="match status" value="1"/>
</dbReference>
<keyword evidence="2 5" id="KW-0378">Hydrolase</keyword>
<dbReference type="InterPro" id="IPR052193">
    <property type="entry name" value="Peptidase_C59"/>
</dbReference>
<comment type="similarity">
    <text evidence="1">Belongs to the peptidase C59 family.</text>
</comment>
<proteinExistence type="inferred from homology"/>
<dbReference type="Proteomes" id="UP000235861">
    <property type="component" value="Unassembled WGS sequence"/>
</dbReference>
<gene>
    <name evidence="5" type="ORF">CUC53_11305</name>
</gene>
<protein>
    <submittedName>
        <fullName evidence="5">Choloylglycine hydrolase</fullName>
    </submittedName>
</protein>
<feature type="signal peptide" evidence="3">
    <location>
        <begin position="1"/>
        <end position="23"/>
    </location>
</feature>
<feature type="domain" description="Choloylglycine hydrolase/NAAA C-terminal" evidence="4">
    <location>
        <begin position="24"/>
        <end position="310"/>
    </location>
</feature>
<name>A0A2H9U3U2_9GAMM</name>
<dbReference type="InterPro" id="IPR029132">
    <property type="entry name" value="CBAH/NAAA_C"/>
</dbReference>
<dbReference type="OrthoDB" id="1265391at2"/>
<evidence type="ECO:0000313" key="6">
    <source>
        <dbReference type="Proteomes" id="UP000235861"/>
    </source>
</evidence>
<dbReference type="Pfam" id="PF02275">
    <property type="entry name" value="CBAH"/>
    <property type="match status" value="1"/>
</dbReference>
<evidence type="ECO:0000313" key="5">
    <source>
        <dbReference type="EMBL" id="PJG58681.1"/>
    </source>
</evidence>
<dbReference type="Gene3D" id="3.60.60.10">
    <property type="entry name" value="Penicillin V Acylase, Chain A"/>
    <property type="match status" value="1"/>
</dbReference>
<evidence type="ECO:0000256" key="3">
    <source>
        <dbReference type="SAM" id="SignalP"/>
    </source>
</evidence>
<organism evidence="5 6">
    <name type="scientific">Aeromonas cavernicola</name>
    <dbReference type="NCBI Taxonomy" id="1006623"/>
    <lineage>
        <taxon>Bacteria</taxon>
        <taxon>Pseudomonadati</taxon>
        <taxon>Pseudomonadota</taxon>
        <taxon>Gammaproteobacteria</taxon>
        <taxon>Aeromonadales</taxon>
        <taxon>Aeromonadaceae</taxon>
        <taxon>Aeromonas</taxon>
    </lineage>
</organism>
<reference evidence="5 6" key="1">
    <citation type="submission" date="2017-11" db="EMBL/GenBank/DDBJ databases">
        <title>Draft genome sequence of environmental isolate Aeromonas cavernicola sp. nov. MDC 2508.</title>
        <authorList>
            <person name="Colston S.M."/>
            <person name="Navarro A."/>
            <person name="Martinez-Murcia A.J."/>
            <person name="Graf J."/>
        </authorList>
    </citation>
    <scope>NUCLEOTIDE SEQUENCE [LARGE SCALE GENOMIC DNA]</scope>
    <source>
        <strain evidence="5 6">MDC 2508</strain>
    </source>
</reference>
<sequence length="349" mass="38297">MKTRIALVTLISASLLAPAIANACTRAVYFGKEGQTVTGRTMDWLVSDMDTNMWIYPRGLDRTSNTNVPFTWRSLYGSVVTTVYEGAAADGMNEKGLVANLLYLAETKYPAADPADKRPTLSIAGWVQYVLDSYATTAEAVAGLRQEAFRMVPIAAPTGEPGTVHLSISDESGDSAIVEYIDGKLVIHHGRQYQVMTNSPTFDQQLSLAKYWESIGGSAMLPGTNRATDRFVRASYYINESTQTADPRRAVASVFSVMRNVSVPIGIKVPGQPNIADTLWLTVSDQKNKVYYYQDTNSPSILWTKLGQLDFSEKAGPRKLQLDGNPNISGDQTEQFKPAPLFSFIVPKE</sequence>
<dbReference type="AlphaFoldDB" id="A0A2H9U3U2"/>
<dbReference type="CDD" id="cd01902">
    <property type="entry name" value="Ntn_CGH"/>
    <property type="match status" value="1"/>
</dbReference>
<accession>A0A2H9U3U2</accession>
<dbReference type="PANTHER" id="PTHR35527">
    <property type="entry name" value="CHOLOYLGLYCINE HYDROLASE"/>
    <property type="match status" value="1"/>
</dbReference>
<keyword evidence="3" id="KW-0732">Signal</keyword>
<comment type="caution">
    <text evidence="5">The sequence shown here is derived from an EMBL/GenBank/DDBJ whole genome shotgun (WGS) entry which is preliminary data.</text>
</comment>
<dbReference type="PANTHER" id="PTHR35527:SF2">
    <property type="entry name" value="HYDROLASE"/>
    <property type="match status" value="1"/>
</dbReference>
<keyword evidence="6" id="KW-1185">Reference proteome</keyword>
<dbReference type="InterPro" id="IPR029055">
    <property type="entry name" value="Ntn_hydrolases_N"/>
</dbReference>
<dbReference type="RefSeq" id="WP_100294261.1">
    <property type="nucleotide sequence ID" value="NZ_PGGC01000096.1"/>
</dbReference>
<dbReference type="GO" id="GO:0016787">
    <property type="term" value="F:hydrolase activity"/>
    <property type="evidence" value="ECO:0007669"/>
    <property type="project" value="UniProtKB-KW"/>
</dbReference>
<evidence type="ECO:0000256" key="2">
    <source>
        <dbReference type="ARBA" id="ARBA00022801"/>
    </source>
</evidence>
<feature type="chain" id="PRO_5014148453" evidence="3">
    <location>
        <begin position="24"/>
        <end position="349"/>
    </location>
</feature>